<comment type="similarity">
    <text evidence="1">Belongs to the adenylyl cyclase class-3 family.</text>
</comment>
<dbReference type="InterPro" id="IPR007890">
    <property type="entry name" value="CHASE2"/>
</dbReference>
<dbReference type="SMART" id="SM00044">
    <property type="entry name" value="CYCc"/>
    <property type="match status" value="1"/>
</dbReference>
<evidence type="ECO:0000313" key="4">
    <source>
        <dbReference type="EMBL" id="AFZ19183.1"/>
    </source>
</evidence>
<keyword evidence="2 4" id="KW-0812">Transmembrane</keyword>
<evidence type="ECO:0000256" key="2">
    <source>
        <dbReference type="SAM" id="Phobius"/>
    </source>
</evidence>
<dbReference type="InterPro" id="IPR029787">
    <property type="entry name" value="Nucleotide_cyclase"/>
</dbReference>
<dbReference type="GO" id="GO:0004016">
    <property type="term" value="F:adenylate cyclase activity"/>
    <property type="evidence" value="ECO:0007669"/>
    <property type="project" value="UniProtKB-ARBA"/>
</dbReference>
<name>K9WG66_9CYAN</name>
<reference evidence="4" key="1">
    <citation type="submission" date="2012-06" db="EMBL/GenBank/DDBJ databases">
        <title>Finished chromosome of genome of Microcoleus sp. PCC 7113.</title>
        <authorList>
            <consortium name="US DOE Joint Genome Institute"/>
            <person name="Gugger M."/>
            <person name="Coursin T."/>
            <person name="Rippka R."/>
            <person name="Tandeau De Marsac N."/>
            <person name="Huntemann M."/>
            <person name="Wei C.-L."/>
            <person name="Han J."/>
            <person name="Detter J.C."/>
            <person name="Han C."/>
            <person name="Tapia R."/>
            <person name="Chen A."/>
            <person name="Kyrpides N."/>
            <person name="Mavromatis K."/>
            <person name="Markowitz V."/>
            <person name="Szeto E."/>
            <person name="Ivanova N."/>
            <person name="Pagani I."/>
            <person name="Pati A."/>
            <person name="Goodwin L."/>
            <person name="Nordberg H.P."/>
            <person name="Cantor M.N."/>
            <person name="Hua S.X."/>
            <person name="Woyke T."/>
            <person name="Kerfeld C.A."/>
        </authorList>
    </citation>
    <scope>NUCLEOTIDE SEQUENCE [LARGE SCALE GENOMIC DNA]</scope>
    <source>
        <strain evidence="4">PCC 7113</strain>
    </source>
</reference>
<gene>
    <name evidence="4" type="ORF">Mic7113_3454</name>
</gene>
<accession>K9WG66</accession>
<dbReference type="PANTHER" id="PTHR43081:SF1">
    <property type="entry name" value="ADENYLATE CYCLASE, TERMINAL-DIFFERENTIATION SPECIFIC"/>
    <property type="match status" value="1"/>
</dbReference>
<dbReference type="HOGENOM" id="CLU_000445_85_1_3"/>
<dbReference type="STRING" id="1173027.Mic7113_3454"/>
<evidence type="ECO:0000313" key="5">
    <source>
        <dbReference type="Proteomes" id="UP000010471"/>
    </source>
</evidence>
<dbReference type="GO" id="GO:0035556">
    <property type="term" value="P:intracellular signal transduction"/>
    <property type="evidence" value="ECO:0007669"/>
    <property type="project" value="InterPro"/>
</dbReference>
<dbReference type="AlphaFoldDB" id="K9WG66"/>
<evidence type="ECO:0000256" key="1">
    <source>
        <dbReference type="ARBA" id="ARBA00005381"/>
    </source>
</evidence>
<feature type="transmembrane region" description="Helical" evidence="2">
    <location>
        <begin position="385"/>
        <end position="406"/>
    </location>
</feature>
<dbReference type="GO" id="GO:0009190">
    <property type="term" value="P:cyclic nucleotide biosynthetic process"/>
    <property type="evidence" value="ECO:0007669"/>
    <property type="project" value="InterPro"/>
</dbReference>
<dbReference type="Pfam" id="PF05226">
    <property type="entry name" value="CHASE2"/>
    <property type="match status" value="1"/>
</dbReference>
<dbReference type="InterPro" id="IPR050697">
    <property type="entry name" value="Adenylyl/Guanylyl_Cyclase_3/4"/>
</dbReference>
<keyword evidence="5" id="KW-1185">Reference proteome</keyword>
<dbReference type="Proteomes" id="UP000010471">
    <property type="component" value="Chromosome"/>
</dbReference>
<dbReference type="EMBL" id="CP003630">
    <property type="protein sequence ID" value="AFZ19183.1"/>
    <property type="molecule type" value="Genomic_DNA"/>
</dbReference>
<feature type="domain" description="Guanylate cyclase" evidence="3">
    <location>
        <begin position="481"/>
        <end position="619"/>
    </location>
</feature>
<dbReference type="SUPFAM" id="SSF55073">
    <property type="entry name" value="Nucleotide cyclase"/>
    <property type="match status" value="1"/>
</dbReference>
<dbReference type="eggNOG" id="COG4252">
    <property type="taxonomic scope" value="Bacteria"/>
</dbReference>
<dbReference type="eggNOG" id="COG2114">
    <property type="taxonomic scope" value="Bacteria"/>
</dbReference>
<organism evidence="4 5">
    <name type="scientific">Allocoleopsis franciscana PCC 7113</name>
    <dbReference type="NCBI Taxonomy" id="1173027"/>
    <lineage>
        <taxon>Bacteria</taxon>
        <taxon>Bacillati</taxon>
        <taxon>Cyanobacteriota</taxon>
        <taxon>Cyanophyceae</taxon>
        <taxon>Coleofasciculales</taxon>
        <taxon>Coleofasciculaceae</taxon>
        <taxon>Allocoleopsis</taxon>
        <taxon>Allocoleopsis franciscana</taxon>
    </lineage>
</organism>
<dbReference type="KEGG" id="mic:Mic7113_3454"/>
<dbReference type="InterPro" id="IPR001054">
    <property type="entry name" value="A/G_cyclase"/>
</dbReference>
<feature type="transmembrane region" description="Helical" evidence="2">
    <location>
        <begin position="365"/>
        <end position="380"/>
    </location>
</feature>
<dbReference type="PROSITE" id="PS50125">
    <property type="entry name" value="GUANYLATE_CYCLASE_2"/>
    <property type="match status" value="1"/>
</dbReference>
<keyword evidence="2" id="KW-1133">Transmembrane helix</keyword>
<proteinExistence type="inferred from homology"/>
<dbReference type="Gene3D" id="3.30.70.1230">
    <property type="entry name" value="Nucleotide cyclase"/>
    <property type="match status" value="1"/>
</dbReference>
<feature type="transmembrane region" description="Helical" evidence="2">
    <location>
        <begin position="412"/>
        <end position="429"/>
    </location>
</feature>
<dbReference type="PATRIC" id="fig|1173027.3.peg.3803"/>
<dbReference type="Pfam" id="PF00211">
    <property type="entry name" value="Guanylate_cyc"/>
    <property type="match status" value="1"/>
</dbReference>
<keyword evidence="2" id="KW-0472">Membrane</keyword>
<dbReference type="SMART" id="SM01080">
    <property type="entry name" value="CHASE2"/>
    <property type="match status" value="1"/>
</dbReference>
<dbReference type="PANTHER" id="PTHR43081">
    <property type="entry name" value="ADENYLATE CYCLASE, TERMINAL-DIFFERENTIATION SPECIFIC-RELATED"/>
    <property type="match status" value="1"/>
</dbReference>
<dbReference type="CDD" id="cd07302">
    <property type="entry name" value="CHD"/>
    <property type="match status" value="1"/>
</dbReference>
<protein>
    <submittedName>
        <fullName evidence="4">Putative transmembrane sensor domain protein</fullName>
    </submittedName>
</protein>
<evidence type="ECO:0000259" key="3">
    <source>
        <dbReference type="PROSITE" id="PS50125"/>
    </source>
</evidence>
<sequence length="673" mass="74844">MRPDSLTKLHMNLSEDAFPQIGATEMNYKNHSLISQFAQVFNSFWKKSVTSKNLDLVITSLAAFGLFLGLRQLGWLQPLELAAFDLMVRLRPDEGPDPRLLVVEITERDIQVLNQYPISDGLLAKVLGELERHQPMVIGVDLARNVPQGTGQAELIARFQSPKVIAIANIGNTEAEAVIPPPGVSQERVGFSDVVVDPDNVVRRNFMVAPIDEQTTLYSFSLRVALAYLKHKGINPQFTKTEELQLGTTVFNWLAFNSGGYQNIDDGGYQILLNYRSPRNVARSVNFTQVLNGQIDPNWVRGKIVLIGATAPTAKDLFSTPYSAREKAIPRMAGVLLHSQMVSQILSAVLDRRPLFWYWSEQEELLWIVAWSLVGGILVVRIQNLLILGLSGLGCLSLLFGITLSLLMQSGWIPLAAPTIGLIVTGLAVETYQRQRFQRQEQMVMKLLGQQTSPEIAQALWNEHDRLLDSGLLPGQRVIATILLTDIKGFSTISEQMPPEEVMAWLNEYLPIMVREVQNYRGIINKFTGDGLLAVFGVPVPATTEAVVAEDARRGVACALAMGDRLQELNRNWRNRGLPLVQMRVGIYTGPVMVGSLGGKERLEYGVIGDSVNIASRLESCKKDSQPSDCRILIAHETLVYLQDEFQVEAWGALQLKGKKHKVDVYRVLGRNA</sequence>